<dbReference type="GO" id="GO:0005506">
    <property type="term" value="F:iron ion binding"/>
    <property type="evidence" value="ECO:0007669"/>
    <property type="project" value="InterPro"/>
</dbReference>
<keyword evidence="2 3" id="KW-0408">Iron</keyword>
<dbReference type="InterPro" id="IPR017972">
    <property type="entry name" value="Cyt_P450_CS"/>
</dbReference>
<dbReference type="GO" id="GO:0016705">
    <property type="term" value="F:oxidoreductase activity, acting on paired donors, with incorporation or reduction of molecular oxygen"/>
    <property type="evidence" value="ECO:0007669"/>
    <property type="project" value="InterPro"/>
</dbReference>
<evidence type="ECO:0000256" key="3">
    <source>
        <dbReference type="RuleBase" id="RU000461"/>
    </source>
</evidence>
<dbReference type="PROSITE" id="PS00086">
    <property type="entry name" value="CYTOCHROME_P450"/>
    <property type="match status" value="1"/>
</dbReference>
<dbReference type="InterPro" id="IPR036396">
    <property type="entry name" value="Cyt_P450_sf"/>
</dbReference>
<dbReference type="KEGG" id="aplc:110985354"/>
<dbReference type="SUPFAM" id="SSF48264">
    <property type="entry name" value="Cytochrome P450"/>
    <property type="match status" value="1"/>
</dbReference>
<keyword evidence="2 3" id="KW-0349">Heme</keyword>
<comment type="similarity">
    <text evidence="1 3">Belongs to the cytochrome P450 family.</text>
</comment>
<dbReference type="OMA" id="YVHRIAD"/>
<dbReference type="PANTHER" id="PTHR24291">
    <property type="entry name" value="CYTOCHROME P450 FAMILY 4"/>
    <property type="match status" value="1"/>
</dbReference>
<dbReference type="PANTHER" id="PTHR24291:SF201">
    <property type="entry name" value="CYTOCHROME P450, FAMILY 4, SUBFAMILY B, POLYPEPTIDE 7"/>
    <property type="match status" value="1"/>
</dbReference>
<dbReference type="Pfam" id="PF00067">
    <property type="entry name" value="p450"/>
    <property type="match status" value="1"/>
</dbReference>
<dbReference type="GO" id="GO:0004497">
    <property type="term" value="F:monooxygenase activity"/>
    <property type="evidence" value="ECO:0007669"/>
    <property type="project" value="UniProtKB-KW"/>
</dbReference>
<keyword evidence="3" id="KW-0503">Monooxygenase</keyword>
<dbReference type="Gene3D" id="1.10.630.10">
    <property type="entry name" value="Cytochrome P450"/>
    <property type="match status" value="1"/>
</dbReference>
<feature type="binding site" description="axial binding residue" evidence="2">
    <location>
        <position position="450"/>
    </location>
    <ligand>
        <name>heme</name>
        <dbReference type="ChEBI" id="CHEBI:30413"/>
    </ligand>
    <ligandPart>
        <name>Fe</name>
        <dbReference type="ChEBI" id="CHEBI:18248"/>
    </ligandPart>
</feature>
<name>A0A8B7Z8N4_ACAPL</name>
<dbReference type="InterPro" id="IPR001128">
    <property type="entry name" value="Cyt_P450"/>
</dbReference>
<evidence type="ECO:0000256" key="2">
    <source>
        <dbReference type="PIRSR" id="PIRSR602401-1"/>
    </source>
</evidence>
<protein>
    <submittedName>
        <fullName evidence="5">Cytochrome P450 4F12-like</fullName>
    </submittedName>
</protein>
<dbReference type="InterPro" id="IPR002401">
    <property type="entry name" value="Cyt_P450_E_grp-I"/>
</dbReference>
<reference evidence="5" key="1">
    <citation type="submission" date="2025-08" db="UniProtKB">
        <authorList>
            <consortium name="RefSeq"/>
        </authorList>
    </citation>
    <scope>IDENTIFICATION</scope>
</reference>
<dbReference type="InterPro" id="IPR050196">
    <property type="entry name" value="Cytochrome_P450_Monoox"/>
</dbReference>
<gene>
    <name evidence="5" type="primary">LOC110985354</name>
</gene>
<dbReference type="PRINTS" id="PR00463">
    <property type="entry name" value="EP450I"/>
</dbReference>
<organism evidence="4 5">
    <name type="scientific">Acanthaster planci</name>
    <name type="common">Crown-of-thorns starfish</name>
    <dbReference type="NCBI Taxonomy" id="133434"/>
    <lineage>
        <taxon>Eukaryota</taxon>
        <taxon>Metazoa</taxon>
        <taxon>Echinodermata</taxon>
        <taxon>Eleutherozoa</taxon>
        <taxon>Asterozoa</taxon>
        <taxon>Asteroidea</taxon>
        <taxon>Valvatacea</taxon>
        <taxon>Valvatida</taxon>
        <taxon>Acanthasteridae</taxon>
        <taxon>Acanthaster</taxon>
    </lineage>
</organism>
<dbReference type="PRINTS" id="PR00385">
    <property type="entry name" value="P450"/>
</dbReference>
<keyword evidence="4" id="KW-1185">Reference proteome</keyword>
<evidence type="ECO:0000256" key="1">
    <source>
        <dbReference type="ARBA" id="ARBA00010617"/>
    </source>
</evidence>
<proteinExistence type="inferred from homology"/>
<dbReference type="OrthoDB" id="1470350at2759"/>
<comment type="cofactor">
    <cofactor evidence="2">
        <name>heme</name>
        <dbReference type="ChEBI" id="CHEBI:30413"/>
    </cofactor>
</comment>
<dbReference type="AlphaFoldDB" id="A0A8B7Z8N4"/>
<dbReference type="Proteomes" id="UP000694845">
    <property type="component" value="Unplaced"/>
</dbReference>
<dbReference type="RefSeq" id="XP_022102018.1">
    <property type="nucleotide sequence ID" value="XM_022246326.1"/>
</dbReference>
<evidence type="ECO:0000313" key="4">
    <source>
        <dbReference type="Proteomes" id="UP000694845"/>
    </source>
</evidence>
<keyword evidence="2 3" id="KW-0479">Metal-binding</keyword>
<accession>A0A8B7Z8N4</accession>
<dbReference type="GO" id="GO:0020037">
    <property type="term" value="F:heme binding"/>
    <property type="evidence" value="ECO:0007669"/>
    <property type="project" value="InterPro"/>
</dbReference>
<sequence>MLWLSLCVVLGSIFFVRILSFFQRTIEIQRAIKKLPSPPGAHWLAGHQKQSPFSPGLQWQRDTVAAFPRAYTLWRGFIPIPVLVHPDTLKSLLASPTGSVKSSFYSLFRDWVGEGLAVANGAKWKRNRRLLTGSFHLDTLRTYVPAYNDCAEVLLGKLNRLAAEGKPMRTDHELGLCTFDAILRTACSHQSHCQLEDKKKNGDLDFLSATKILVSTVQERKTGSPLLVNPWLFRLSSLYPDWKRACQYVHRIADELIEKRKKEISEKAEGGDPFVKPRDFLDTLILACDTDGKGLTVQEMTDEVNIFLFAGHETTATTTTWLLYNLARYPEHQTKVREEVDKILEKRDSDRINSEDLSHMEYMSLVIKETLRMYPPAVLLSRTLTAPYDVDGVILPPGTLVAFNTYQLHHNPTVWGEDHMDFKPSRFLPENFTKMDPFSYVPFSAGPRNCIGQHFAYNQIKVLVGRILRQFRLSLVDGEPEPVPHLTIALKPLHEVMIALEPRY</sequence>
<evidence type="ECO:0000313" key="5">
    <source>
        <dbReference type="RefSeq" id="XP_022102018.1"/>
    </source>
</evidence>
<keyword evidence="3" id="KW-0560">Oxidoreductase</keyword>
<dbReference type="CDD" id="cd20659">
    <property type="entry name" value="CYP4B_4F-like"/>
    <property type="match status" value="1"/>
</dbReference>
<dbReference type="GeneID" id="110985354"/>